<dbReference type="KEGG" id="hir:HETIRDRAFT_329209"/>
<dbReference type="InParanoid" id="W4JVI1"/>
<dbReference type="AlphaFoldDB" id="W4JVI1"/>
<accession>W4JVI1</accession>
<sequence length="67" mass="7186">VSFKTEGAITVRVDKDGSCCETVLQLLKCCVPFGSPFEWDVFLCKVVEGPGYGGKVLDESAIEVSKA</sequence>
<keyword evidence="2" id="KW-1185">Reference proteome</keyword>
<dbReference type="GeneID" id="20671475"/>
<proteinExistence type="predicted"/>
<dbReference type="RefSeq" id="XP_009551731.1">
    <property type="nucleotide sequence ID" value="XM_009553436.1"/>
</dbReference>
<organism evidence="1 2">
    <name type="scientific">Heterobasidion irregulare (strain TC 32-1)</name>
    <dbReference type="NCBI Taxonomy" id="747525"/>
    <lineage>
        <taxon>Eukaryota</taxon>
        <taxon>Fungi</taxon>
        <taxon>Dikarya</taxon>
        <taxon>Basidiomycota</taxon>
        <taxon>Agaricomycotina</taxon>
        <taxon>Agaricomycetes</taxon>
        <taxon>Russulales</taxon>
        <taxon>Bondarzewiaceae</taxon>
        <taxon>Heterobasidion</taxon>
        <taxon>Heterobasidion annosum species complex</taxon>
    </lineage>
</organism>
<reference evidence="1 2" key="1">
    <citation type="journal article" date="2012" name="New Phytol.">
        <title>Insight into trade-off between wood decay and parasitism from the genome of a fungal forest pathogen.</title>
        <authorList>
            <person name="Olson A."/>
            <person name="Aerts A."/>
            <person name="Asiegbu F."/>
            <person name="Belbahri L."/>
            <person name="Bouzid O."/>
            <person name="Broberg A."/>
            <person name="Canback B."/>
            <person name="Coutinho P.M."/>
            <person name="Cullen D."/>
            <person name="Dalman K."/>
            <person name="Deflorio G."/>
            <person name="van Diepen L.T."/>
            <person name="Dunand C."/>
            <person name="Duplessis S."/>
            <person name="Durling M."/>
            <person name="Gonthier P."/>
            <person name="Grimwood J."/>
            <person name="Fossdal C.G."/>
            <person name="Hansson D."/>
            <person name="Henrissat B."/>
            <person name="Hietala A."/>
            <person name="Himmelstrand K."/>
            <person name="Hoffmeister D."/>
            <person name="Hogberg N."/>
            <person name="James T.Y."/>
            <person name="Karlsson M."/>
            <person name="Kohler A."/>
            <person name="Kues U."/>
            <person name="Lee Y.H."/>
            <person name="Lin Y.C."/>
            <person name="Lind M."/>
            <person name="Lindquist E."/>
            <person name="Lombard V."/>
            <person name="Lucas S."/>
            <person name="Lunden K."/>
            <person name="Morin E."/>
            <person name="Murat C."/>
            <person name="Park J."/>
            <person name="Raffaello T."/>
            <person name="Rouze P."/>
            <person name="Salamov A."/>
            <person name="Schmutz J."/>
            <person name="Solheim H."/>
            <person name="Stahlberg J."/>
            <person name="Velez H."/>
            <person name="de Vries R.P."/>
            <person name="Wiebenga A."/>
            <person name="Woodward S."/>
            <person name="Yakovlev I."/>
            <person name="Garbelotto M."/>
            <person name="Martin F."/>
            <person name="Grigoriev I.V."/>
            <person name="Stenlid J."/>
        </authorList>
    </citation>
    <scope>NUCLEOTIDE SEQUENCE [LARGE SCALE GENOMIC DNA]</scope>
    <source>
        <strain evidence="1 2">TC 32-1</strain>
    </source>
</reference>
<evidence type="ECO:0000313" key="1">
    <source>
        <dbReference type="EMBL" id="ETW76866.1"/>
    </source>
</evidence>
<dbReference type="HOGENOM" id="CLU_167275_1_0_1"/>
<name>W4JVI1_HETIT</name>
<dbReference type="Proteomes" id="UP000030671">
    <property type="component" value="Unassembled WGS sequence"/>
</dbReference>
<gene>
    <name evidence="1" type="ORF">HETIRDRAFT_329209</name>
</gene>
<feature type="non-terminal residue" evidence="1">
    <location>
        <position position="1"/>
    </location>
</feature>
<protein>
    <submittedName>
        <fullName evidence="1">Uncharacterized protein</fullName>
    </submittedName>
</protein>
<evidence type="ECO:0000313" key="2">
    <source>
        <dbReference type="Proteomes" id="UP000030671"/>
    </source>
</evidence>
<dbReference type="EMBL" id="KI925464">
    <property type="protein sequence ID" value="ETW76866.1"/>
    <property type="molecule type" value="Genomic_DNA"/>
</dbReference>